<accession>A0A0F9C7P9</accession>
<reference evidence="1" key="1">
    <citation type="journal article" date="2015" name="Nature">
        <title>Complex archaea that bridge the gap between prokaryotes and eukaryotes.</title>
        <authorList>
            <person name="Spang A."/>
            <person name="Saw J.H."/>
            <person name="Jorgensen S.L."/>
            <person name="Zaremba-Niedzwiedzka K."/>
            <person name="Martijn J."/>
            <person name="Lind A.E."/>
            <person name="van Eijk R."/>
            <person name="Schleper C."/>
            <person name="Guy L."/>
            <person name="Ettema T.J."/>
        </authorList>
    </citation>
    <scope>NUCLEOTIDE SEQUENCE</scope>
</reference>
<dbReference type="AlphaFoldDB" id="A0A0F9C7P9"/>
<comment type="caution">
    <text evidence="1">The sequence shown here is derived from an EMBL/GenBank/DDBJ whole genome shotgun (WGS) entry which is preliminary data.</text>
</comment>
<name>A0A0F9C7P9_9ZZZZ</name>
<proteinExistence type="predicted"/>
<organism evidence="1">
    <name type="scientific">marine sediment metagenome</name>
    <dbReference type="NCBI Taxonomy" id="412755"/>
    <lineage>
        <taxon>unclassified sequences</taxon>
        <taxon>metagenomes</taxon>
        <taxon>ecological metagenomes</taxon>
    </lineage>
</organism>
<protein>
    <submittedName>
        <fullName evidence="1">Uncharacterized protein</fullName>
    </submittedName>
</protein>
<sequence length="77" mass="8603">MKAKKNGVVVRASDEYECARCGGTFEKALSEEEARAELKEFFGDVSVGECVLVCDDCWQKIRPVKGGENEREDRVSN</sequence>
<gene>
    <name evidence="1" type="ORF">LCGC14_2357920</name>
</gene>
<dbReference type="EMBL" id="LAZR01034473">
    <property type="protein sequence ID" value="KKL45214.1"/>
    <property type="molecule type" value="Genomic_DNA"/>
</dbReference>
<evidence type="ECO:0000313" key="1">
    <source>
        <dbReference type="EMBL" id="KKL45214.1"/>
    </source>
</evidence>